<evidence type="ECO:0000256" key="1">
    <source>
        <dbReference type="ARBA" id="ARBA00008931"/>
    </source>
</evidence>
<feature type="region of interest" description="Disordered" evidence="6">
    <location>
        <begin position="224"/>
        <end position="244"/>
    </location>
</feature>
<dbReference type="PROSITE" id="PS00701">
    <property type="entry name" value="RIBOSOMAL_L16_2"/>
    <property type="match status" value="1"/>
</dbReference>
<dbReference type="PANTHER" id="PTHR12220:SF13">
    <property type="entry name" value="LARGE RIBOSOMAL SUBUNIT PROTEIN UL16M"/>
    <property type="match status" value="1"/>
</dbReference>
<comment type="similarity">
    <text evidence="1 5">Belongs to the universal ribosomal protein uL16 family.</text>
</comment>
<reference evidence="7 8" key="1">
    <citation type="submission" date="2019-06" db="EMBL/GenBank/DDBJ databases">
        <title>A chromosomal-level reference genome of Carpinus fangiana (Coryloideae, Betulaceae).</title>
        <authorList>
            <person name="Yang X."/>
            <person name="Wang Z."/>
            <person name="Zhang L."/>
            <person name="Hao G."/>
            <person name="Liu J."/>
            <person name="Yang Y."/>
        </authorList>
    </citation>
    <scope>NUCLEOTIDE SEQUENCE [LARGE SCALE GENOMIC DNA]</scope>
    <source>
        <strain evidence="7">Cfa_2016G</strain>
        <tissue evidence="7">Leaf</tissue>
    </source>
</reference>
<dbReference type="InterPro" id="IPR047873">
    <property type="entry name" value="Ribosomal_uL16"/>
</dbReference>
<keyword evidence="2 5" id="KW-0689">Ribosomal protein</keyword>
<sequence>MPPPRISLFTSMRPATRAVLFPTRTLHPTTTVIPNLINSSSRSSRRNFSATTTFQNWLQPRRTITYKDRKGRPRVPTGGSVRGTTVIWGDYGLRMRDHDRRISAAQLKNGEDVIRRRLRGTNFRVFTRIAASTAVFEKGNESRMGTGKGSFDHWAARVPVSRVIFEVTGDCHEQIIRDALRLAANKMPGLYEFVKKGDPPVMGITKLTAGMSLDDVMRPRKKLPGEATAGRLPGTAPPQAGSAV</sequence>
<dbReference type="InterPro" id="IPR016180">
    <property type="entry name" value="Ribosomal_uL16_dom"/>
</dbReference>
<dbReference type="CDD" id="cd01433">
    <property type="entry name" value="Ribosomal_L16_L10e"/>
    <property type="match status" value="1"/>
</dbReference>
<evidence type="ECO:0000256" key="2">
    <source>
        <dbReference type="ARBA" id="ARBA00022980"/>
    </source>
</evidence>
<accession>A0A5N6KUV1</accession>
<comment type="caution">
    <text evidence="7">The sequence shown here is derived from an EMBL/GenBank/DDBJ whole genome shotgun (WGS) entry which is preliminary data.</text>
</comment>
<evidence type="ECO:0000256" key="3">
    <source>
        <dbReference type="ARBA" id="ARBA00023274"/>
    </source>
</evidence>
<dbReference type="InterPro" id="IPR000114">
    <property type="entry name" value="Ribosomal_uL16_bact-type"/>
</dbReference>
<evidence type="ECO:0000256" key="6">
    <source>
        <dbReference type="SAM" id="MobiDB-lite"/>
    </source>
</evidence>
<proteinExistence type="inferred from homology"/>
<organism evidence="7 8">
    <name type="scientific">Carpinus fangiana</name>
    <dbReference type="NCBI Taxonomy" id="176857"/>
    <lineage>
        <taxon>Eukaryota</taxon>
        <taxon>Viridiplantae</taxon>
        <taxon>Streptophyta</taxon>
        <taxon>Embryophyta</taxon>
        <taxon>Tracheophyta</taxon>
        <taxon>Spermatophyta</taxon>
        <taxon>Magnoliopsida</taxon>
        <taxon>eudicotyledons</taxon>
        <taxon>Gunneridae</taxon>
        <taxon>Pentapetalae</taxon>
        <taxon>rosids</taxon>
        <taxon>fabids</taxon>
        <taxon>Fagales</taxon>
        <taxon>Betulaceae</taxon>
        <taxon>Carpinus</taxon>
    </lineage>
</organism>
<dbReference type="GO" id="GO:0003735">
    <property type="term" value="F:structural constituent of ribosome"/>
    <property type="evidence" value="ECO:0007669"/>
    <property type="project" value="InterPro"/>
</dbReference>
<dbReference type="PANTHER" id="PTHR12220">
    <property type="entry name" value="50S/60S RIBOSOMAL PROTEIN L16"/>
    <property type="match status" value="1"/>
</dbReference>
<evidence type="ECO:0000313" key="7">
    <source>
        <dbReference type="EMBL" id="KAB8346192.1"/>
    </source>
</evidence>
<dbReference type="Pfam" id="PF00252">
    <property type="entry name" value="Ribosomal_L16"/>
    <property type="match status" value="1"/>
</dbReference>
<dbReference type="GO" id="GO:0032543">
    <property type="term" value="P:mitochondrial translation"/>
    <property type="evidence" value="ECO:0007669"/>
    <property type="project" value="TreeGrafter"/>
</dbReference>
<evidence type="ECO:0000313" key="8">
    <source>
        <dbReference type="Proteomes" id="UP000327013"/>
    </source>
</evidence>
<evidence type="ECO:0000256" key="5">
    <source>
        <dbReference type="RuleBase" id="RU004413"/>
    </source>
</evidence>
<dbReference type="AlphaFoldDB" id="A0A5N6KUV1"/>
<dbReference type="Gene3D" id="3.90.1170.10">
    <property type="entry name" value="Ribosomal protein L10e/L16"/>
    <property type="match status" value="1"/>
</dbReference>
<keyword evidence="8" id="KW-1185">Reference proteome</keyword>
<evidence type="ECO:0000256" key="4">
    <source>
        <dbReference type="ARBA" id="ARBA00035526"/>
    </source>
</evidence>
<dbReference type="InterPro" id="IPR020798">
    <property type="entry name" value="Ribosomal_uL16_CS"/>
</dbReference>
<dbReference type="InterPro" id="IPR036920">
    <property type="entry name" value="Ribosomal_uL16_sf"/>
</dbReference>
<dbReference type="OrthoDB" id="1850746at2759"/>
<dbReference type="GO" id="GO:0019843">
    <property type="term" value="F:rRNA binding"/>
    <property type="evidence" value="ECO:0007669"/>
    <property type="project" value="InterPro"/>
</dbReference>
<gene>
    <name evidence="7" type="ORF">FH972_023237</name>
</gene>
<dbReference type="PRINTS" id="PR00060">
    <property type="entry name" value="RIBOSOMALL16"/>
</dbReference>
<keyword evidence="3 5" id="KW-0687">Ribonucleoprotein</keyword>
<dbReference type="EMBL" id="VIBQ01000013">
    <property type="protein sequence ID" value="KAB8346192.1"/>
    <property type="molecule type" value="Genomic_DNA"/>
</dbReference>
<name>A0A5N6KUV1_9ROSI</name>
<protein>
    <recommendedName>
        <fullName evidence="4">50S ribosomal protein L16, chloroplastic</fullName>
    </recommendedName>
</protein>
<dbReference type="Proteomes" id="UP000327013">
    <property type="component" value="Unassembled WGS sequence"/>
</dbReference>
<dbReference type="GO" id="GO:0005762">
    <property type="term" value="C:mitochondrial large ribosomal subunit"/>
    <property type="evidence" value="ECO:0007669"/>
    <property type="project" value="TreeGrafter"/>
</dbReference>
<dbReference type="NCBIfam" id="TIGR01164">
    <property type="entry name" value="rplP_bact"/>
    <property type="match status" value="1"/>
</dbReference>
<dbReference type="SUPFAM" id="SSF54686">
    <property type="entry name" value="Ribosomal protein L16p/L10e"/>
    <property type="match status" value="1"/>
</dbReference>